<evidence type="ECO:0000313" key="3">
    <source>
        <dbReference type="Proteomes" id="UP001168821"/>
    </source>
</evidence>
<dbReference type="InterPro" id="IPR051690">
    <property type="entry name" value="PseI-like"/>
</dbReference>
<evidence type="ECO:0000259" key="1">
    <source>
        <dbReference type="PROSITE" id="PS50844"/>
    </source>
</evidence>
<name>A0AA38J6Q0_9CUCU</name>
<dbReference type="EMBL" id="JALNTZ010000001">
    <property type="protein sequence ID" value="KAJ3665772.1"/>
    <property type="molecule type" value="Genomic_DNA"/>
</dbReference>
<dbReference type="InterPro" id="IPR057736">
    <property type="entry name" value="SAF_PseI/NeuA/NeuB"/>
</dbReference>
<dbReference type="SUPFAM" id="SSF51569">
    <property type="entry name" value="Aldolase"/>
    <property type="match status" value="1"/>
</dbReference>
<dbReference type="InterPro" id="IPR036732">
    <property type="entry name" value="AFP_Neu5c_C_sf"/>
</dbReference>
<reference evidence="2" key="1">
    <citation type="journal article" date="2023" name="G3 (Bethesda)">
        <title>Whole genome assemblies of Zophobas morio and Tenebrio molitor.</title>
        <authorList>
            <person name="Kaur S."/>
            <person name="Stinson S.A."/>
            <person name="diCenzo G.C."/>
        </authorList>
    </citation>
    <scope>NUCLEOTIDE SEQUENCE</scope>
    <source>
        <strain evidence="2">QUZm001</strain>
    </source>
</reference>
<dbReference type="PROSITE" id="PS50844">
    <property type="entry name" value="AFP_LIKE"/>
    <property type="match status" value="1"/>
</dbReference>
<dbReference type="InterPro" id="IPR013132">
    <property type="entry name" value="PseI/NeuA/B-like_N"/>
</dbReference>
<dbReference type="PANTHER" id="PTHR42966:SF1">
    <property type="entry name" value="SIALIC ACID SYNTHASE"/>
    <property type="match status" value="1"/>
</dbReference>
<dbReference type="Gene3D" id="3.20.20.70">
    <property type="entry name" value="Aldolase class I"/>
    <property type="match status" value="1"/>
</dbReference>
<dbReference type="AlphaFoldDB" id="A0AA38J6Q0"/>
<dbReference type="InterPro" id="IPR006190">
    <property type="entry name" value="SAF_AFP_Neu5Ac"/>
</dbReference>
<evidence type="ECO:0000313" key="2">
    <source>
        <dbReference type="EMBL" id="KAJ3665772.1"/>
    </source>
</evidence>
<dbReference type="SUPFAM" id="SSF51269">
    <property type="entry name" value="AFP III-like domain"/>
    <property type="match status" value="1"/>
</dbReference>
<gene>
    <name evidence="2" type="ORF">Zmor_001247</name>
</gene>
<feature type="domain" description="AFP-like" evidence="1">
    <location>
        <begin position="292"/>
        <end position="349"/>
    </location>
</feature>
<dbReference type="GO" id="GO:0016051">
    <property type="term" value="P:carbohydrate biosynthetic process"/>
    <property type="evidence" value="ECO:0007669"/>
    <property type="project" value="InterPro"/>
</dbReference>
<dbReference type="Gene3D" id="3.90.1210.10">
    <property type="entry name" value="Antifreeze-like/N-acetylneuraminic acid synthase C-terminal domain"/>
    <property type="match status" value="1"/>
</dbReference>
<dbReference type="CDD" id="cd11615">
    <property type="entry name" value="SAF_NeuB_like"/>
    <property type="match status" value="1"/>
</dbReference>
<dbReference type="PANTHER" id="PTHR42966">
    <property type="entry name" value="N-ACETYLNEURAMINATE SYNTHASE"/>
    <property type="match status" value="1"/>
</dbReference>
<dbReference type="InterPro" id="IPR013785">
    <property type="entry name" value="Aldolase_TIM"/>
</dbReference>
<protein>
    <recommendedName>
        <fullName evidence="1">AFP-like domain-containing protein</fullName>
    </recommendedName>
</protein>
<dbReference type="Proteomes" id="UP001168821">
    <property type="component" value="Unassembled WGS sequence"/>
</dbReference>
<organism evidence="2 3">
    <name type="scientific">Zophobas morio</name>
    <dbReference type="NCBI Taxonomy" id="2755281"/>
    <lineage>
        <taxon>Eukaryota</taxon>
        <taxon>Metazoa</taxon>
        <taxon>Ecdysozoa</taxon>
        <taxon>Arthropoda</taxon>
        <taxon>Hexapoda</taxon>
        <taxon>Insecta</taxon>
        <taxon>Pterygota</taxon>
        <taxon>Neoptera</taxon>
        <taxon>Endopterygota</taxon>
        <taxon>Coleoptera</taxon>
        <taxon>Polyphaga</taxon>
        <taxon>Cucujiformia</taxon>
        <taxon>Tenebrionidae</taxon>
        <taxon>Zophobas</taxon>
    </lineage>
</organism>
<dbReference type="GO" id="GO:0047444">
    <property type="term" value="F:N-acylneuraminate-9-phosphate synthase activity"/>
    <property type="evidence" value="ECO:0007669"/>
    <property type="project" value="TreeGrafter"/>
</dbReference>
<comment type="caution">
    <text evidence="2">The sequence shown here is derived from an EMBL/GenBank/DDBJ whole genome shotgun (WGS) entry which is preliminary data.</text>
</comment>
<sequence>MPQLQFGTRELGTNRPTFIIAEVGQNHQGDINVAKQLIEIAQEVGADCVKFQKTCLTEKFNQAALNRPYRSENSWGSTYGDHKKYLEFTEEEFMELKTYANHKNIMFTASAMDVQSLHFLQSIRVPFIKIGSGDSNNLIFIEKAAATNIPLVISTGMQDLPGVKNIYECVSKFHKKFALLHCVSAYPTPINEINLKVVSLYKRTFPDIVVGYSGHELGIDTTVAAVALGSKIIERHITLDINQKGSDHKSSLEPWEFRTLVEKVRHLEIALGDSVKLFQNSEQACYEKLGKSLVASKALKKGHVLRLSDMKAKVAEPKGIDASLIYHLVGEILKSDIEEDESITIDSYE</sequence>
<keyword evidence="3" id="KW-1185">Reference proteome</keyword>
<dbReference type="Pfam" id="PF03102">
    <property type="entry name" value="NeuB"/>
    <property type="match status" value="1"/>
</dbReference>
<accession>A0AA38J6Q0</accession>
<proteinExistence type="predicted"/>